<name>A0ABR1S9R7_9PEZI</name>
<keyword evidence="3" id="KW-1185">Reference proteome</keyword>
<dbReference type="Gene3D" id="1.10.287.1490">
    <property type="match status" value="1"/>
</dbReference>
<evidence type="ECO:0000256" key="1">
    <source>
        <dbReference type="SAM" id="MobiDB-lite"/>
    </source>
</evidence>
<proteinExistence type="predicted"/>
<dbReference type="Proteomes" id="UP001396898">
    <property type="component" value="Unassembled WGS sequence"/>
</dbReference>
<evidence type="ECO:0000313" key="3">
    <source>
        <dbReference type="Proteomes" id="UP001396898"/>
    </source>
</evidence>
<feature type="compositionally biased region" description="Polar residues" evidence="1">
    <location>
        <begin position="300"/>
        <end position="309"/>
    </location>
</feature>
<gene>
    <name evidence="2" type="ORF">PG991_005181</name>
</gene>
<dbReference type="EMBL" id="JAQQWI010000007">
    <property type="protein sequence ID" value="KAK8028125.1"/>
    <property type="molecule type" value="Genomic_DNA"/>
</dbReference>
<organism evidence="2 3">
    <name type="scientific">Apiospora marii</name>
    <dbReference type="NCBI Taxonomy" id="335849"/>
    <lineage>
        <taxon>Eukaryota</taxon>
        <taxon>Fungi</taxon>
        <taxon>Dikarya</taxon>
        <taxon>Ascomycota</taxon>
        <taxon>Pezizomycotina</taxon>
        <taxon>Sordariomycetes</taxon>
        <taxon>Xylariomycetidae</taxon>
        <taxon>Amphisphaeriales</taxon>
        <taxon>Apiosporaceae</taxon>
        <taxon>Apiospora</taxon>
    </lineage>
</organism>
<feature type="region of interest" description="Disordered" evidence="1">
    <location>
        <begin position="238"/>
        <end position="317"/>
    </location>
</feature>
<protein>
    <submittedName>
        <fullName evidence="2">Uncharacterized protein</fullName>
    </submittedName>
</protein>
<comment type="caution">
    <text evidence="2">The sequence shown here is derived from an EMBL/GenBank/DDBJ whole genome shotgun (WGS) entry which is preliminary data.</text>
</comment>
<evidence type="ECO:0000313" key="2">
    <source>
        <dbReference type="EMBL" id="KAK8028125.1"/>
    </source>
</evidence>
<dbReference type="SUPFAM" id="SSF57997">
    <property type="entry name" value="Tropomyosin"/>
    <property type="match status" value="1"/>
</dbReference>
<accession>A0ABR1S9R7</accession>
<reference evidence="2 3" key="1">
    <citation type="submission" date="2023-01" db="EMBL/GenBank/DDBJ databases">
        <title>Analysis of 21 Apiospora genomes using comparative genomics revels a genus with tremendous synthesis potential of carbohydrate active enzymes and secondary metabolites.</title>
        <authorList>
            <person name="Sorensen T."/>
        </authorList>
    </citation>
    <scope>NUCLEOTIDE SEQUENCE [LARGE SCALE GENOMIC DNA]</scope>
    <source>
        <strain evidence="2 3">CBS 20057</strain>
    </source>
</reference>
<sequence length="452" mass="50741">MSANIDDLKFETAVVAACESQDGAVALCKGQNGTAVKNSLELGRSFTFEAKYTPPALLLFRLSISLTKETTLYLQFKPSVISSLAKFTCDAKSKNLPSYFDTIQRHLHHHRSFTRLQFKLNNHGDLITPVGFAIDNHTTESRSTFASITSLATAASFSLYMPRDVLTTAKYKEFYRIWRQLTDPTELRCMYNGVGGALFSLENCNRPYNPTAEAITAVAPTACPPVYDFPPQYNTIEEQSTASESDAATIPVSTPSGYRDDDEGHGVEIPDNVQGYPGKRHYSSDSDNIEQRRVSKRTYQKQAAASPQPKSLGPDPLSLRKAVETLESRIETQQQQIEALKAAMCTLRDQGEDLEERRTDTEGRQDGMDETLELLGARIIEVEQDCDTLQEQLPEMRQGIEACQDRVEEYAENWVEENLGPIFDKFVEKYLEDKAEGFMADLKKKFRSVLDD</sequence>
<feature type="compositionally biased region" description="Basic and acidic residues" evidence="1">
    <location>
        <begin position="258"/>
        <end position="268"/>
    </location>
</feature>
<feature type="compositionally biased region" description="Polar residues" evidence="1">
    <location>
        <begin position="238"/>
        <end position="256"/>
    </location>
</feature>